<reference evidence="6 8" key="2">
    <citation type="submission" date="2014-07" db="EMBL/GenBank/DDBJ databases">
        <title>Porphyromonadaceae bacterium OUH 334697 = ATCC BAA-2682 = DSM 28341 draft genome.</title>
        <authorList>
            <person name="Sydenham T.V."/>
            <person name="Hasman H."/>
            <person name="Justesen U.S."/>
        </authorList>
    </citation>
    <scope>NUCLEOTIDE SEQUENCE [LARGE SCALE GENOMIC DNA]</scope>
    <source>
        <strain evidence="6 8">OUH 334697</strain>
    </source>
</reference>
<evidence type="ECO:0000256" key="3">
    <source>
        <dbReference type="ARBA" id="ARBA00022723"/>
    </source>
</evidence>
<dbReference type="InterPro" id="IPR012312">
    <property type="entry name" value="Hemerythrin-like"/>
</dbReference>
<keyword evidence="2" id="KW-0963">Cytoplasm</keyword>
<dbReference type="Gene3D" id="1.20.120.520">
    <property type="entry name" value="nmb1532 protein domain like"/>
    <property type="match status" value="1"/>
</dbReference>
<dbReference type="PANTHER" id="PTHR36438">
    <property type="entry name" value="IRON-SULFUR CLUSTER REPAIR PROTEIN YTFE"/>
    <property type="match status" value="1"/>
</dbReference>
<keyword evidence="9" id="KW-1185">Reference proteome</keyword>
<gene>
    <name evidence="7" type="ORF">BA92_04615</name>
    <name evidence="6" type="ORF">IE90_10675</name>
</gene>
<evidence type="ECO:0000313" key="7">
    <source>
        <dbReference type="EMBL" id="KIO45743.1"/>
    </source>
</evidence>
<evidence type="ECO:0000313" key="9">
    <source>
        <dbReference type="Proteomes" id="UP000031980"/>
    </source>
</evidence>
<dbReference type="OrthoDB" id="937463at2"/>
<dbReference type="EMBL" id="JPIU01000037">
    <property type="protein sequence ID" value="KIO45743.1"/>
    <property type="molecule type" value="Genomic_DNA"/>
</dbReference>
<dbReference type="Pfam" id="PF01814">
    <property type="entry name" value="Hemerythrin"/>
    <property type="match status" value="1"/>
</dbReference>
<dbReference type="PANTHER" id="PTHR36438:SF1">
    <property type="entry name" value="IRON-SULFUR CLUSTER REPAIR PROTEIN YTFE"/>
    <property type="match status" value="1"/>
</dbReference>
<dbReference type="GO" id="GO:0046872">
    <property type="term" value="F:metal ion binding"/>
    <property type="evidence" value="ECO:0007669"/>
    <property type="project" value="UniProtKB-KW"/>
</dbReference>
<feature type="domain" description="Hemerythrin-like" evidence="5">
    <location>
        <begin position="92"/>
        <end position="221"/>
    </location>
</feature>
<comment type="subcellular location">
    <subcellularLocation>
        <location evidence="1">Cytoplasm</location>
    </subcellularLocation>
</comment>
<comment type="caution">
    <text evidence="7">The sequence shown here is derived from an EMBL/GenBank/DDBJ whole genome shotgun (WGS) entry which is preliminary data.</text>
</comment>
<evidence type="ECO:0000259" key="5">
    <source>
        <dbReference type="Pfam" id="PF01814"/>
    </source>
</evidence>
<evidence type="ECO:0000256" key="4">
    <source>
        <dbReference type="ARBA" id="ARBA00023004"/>
    </source>
</evidence>
<keyword evidence="4" id="KW-0408">Iron</keyword>
<evidence type="ECO:0000313" key="8">
    <source>
        <dbReference type="Proteomes" id="UP000031937"/>
    </source>
</evidence>
<dbReference type="RefSeq" id="WP_041503782.1">
    <property type="nucleotide sequence ID" value="NZ_JPIT01000031.1"/>
</dbReference>
<dbReference type="Proteomes" id="UP000031980">
    <property type="component" value="Unassembled WGS sequence"/>
</dbReference>
<evidence type="ECO:0000256" key="1">
    <source>
        <dbReference type="ARBA" id="ARBA00004496"/>
    </source>
</evidence>
<organism evidence="7 9">
    <name type="scientific">Sanguibacteroides justesenii</name>
    <dbReference type="NCBI Taxonomy" id="1547597"/>
    <lineage>
        <taxon>Bacteria</taxon>
        <taxon>Pseudomonadati</taxon>
        <taxon>Bacteroidota</taxon>
        <taxon>Bacteroidia</taxon>
        <taxon>Bacteroidales</taxon>
        <taxon>Porphyromonadaceae</taxon>
        <taxon>Sanguibacteroides</taxon>
    </lineage>
</organism>
<proteinExistence type="predicted"/>
<evidence type="ECO:0000313" key="6">
    <source>
        <dbReference type="EMBL" id="KIO43579.1"/>
    </source>
</evidence>
<dbReference type="Proteomes" id="UP000031937">
    <property type="component" value="Unassembled WGS sequence"/>
</dbReference>
<dbReference type="EMBL" id="JPIT01000031">
    <property type="protein sequence ID" value="KIO43579.1"/>
    <property type="molecule type" value="Genomic_DNA"/>
</dbReference>
<keyword evidence="3" id="KW-0479">Metal-binding</keyword>
<sequence length="235" mass="27494">MKHLLFSEKQKLADLIHINFKLLLVLPRFDIKLGFGDKNVAEVCKQEGTSTELFLLVCNIYTFDEYFPNQGELSQIHIDDLTCYLQKSHDHYIKDQIPAIQAQLAELVRCYDPKQGALLTRFFEDYRAEVANHLSYEENTVFPYILDLLKGKSSGNYSIEQFEANHSNIEDKLNDLKNIIIKYLPGNCQPDLRNKILFNLFLLEEDLNKHSLFEDKILVPFVQRLENHNNEQEKI</sequence>
<dbReference type="InterPro" id="IPR019903">
    <property type="entry name" value="RIC_family"/>
</dbReference>
<dbReference type="AlphaFoldDB" id="A0A0C3MGW3"/>
<name>A0A0C3MGW3_9PORP</name>
<evidence type="ECO:0000256" key="2">
    <source>
        <dbReference type="ARBA" id="ARBA00022490"/>
    </source>
</evidence>
<accession>A0A0C3MGW3</accession>
<dbReference type="GO" id="GO:0005737">
    <property type="term" value="C:cytoplasm"/>
    <property type="evidence" value="ECO:0007669"/>
    <property type="project" value="UniProtKB-SubCell"/>
</dbReference>
<reference evidence="7 9" key="1">
    <citation type="submission" date="2014-07" db="EMBL/GenBank/DDBJ databases">
        <title>Porphyromonadaceae bacterium OUH 308042 = ATCC BAA-2681 = DSM 28342 draft genome.</title>
        <authorList>
            <person name="Sydenham T.V."/>
            <person name="Hasman H."/>
            <person name="Justensen U.S."/>
        </authorList>
    </citation>
    <scope>NUCLEOTIDE SEQUENCE [LARGE SCALE GENOMIC DNA]</scope>
    <source>
        <strain evidence="7 9">OUH 308042</strain>
    </source>
</reference>
<protein>
    <recommendedName>
        <fullName evidence="5">Hemerythrin-like domain-containing protein</fullName>
    </recommendedName>
</protein>